<dbReference type="GO" id="GO:0004308">
    <property type="term" value="F:exo-alpha-sialidase activity"/>
    <property type="evidence" value="ECO:0007669"/>
    <property type="project" value="UniProtKB-EC"/>
</dbReference>
<dbReference type="InterPro" id="IPR026856">
    <property type="entry name" value="Sialidase_fam"/>
</dbReference>
<dbReference type="SUPFAM" id="SSF50939">
    <property type="entry name" value="Sialidases"/>
    <property type="match status" value="1"/>
</dbReference>
<dbReference type="InterPro" id="IPR036278">
    <property type="entry name" value="Sialidase_sf"/>
</dbReference>
<dbReference type="GO" id="GO:0016020">
    <property type="term" value="C:membrane"/>
    <property type="evidence" value="ECO:0007669"/>
    <property type="project" value="TreeGrafter"/>
</dbReference>
<accession>A0A1M6PNB1</accession>
<dbReference type="CDD" id="cd15482">
    <property type="entry name" value="Sialidase_non-viral"/>
    <property type="match status" value="1"/>
</dbReference>
<dbReference type="PANTHER" id="PTHR10628:SF30">
    <property type="entry name" value="EXO-ALPHA-SIALIDASE"/>
    <property type="match status" value="1"/>
</dbReference>
<evidence type="ECO:0000313" key="6">
    <source>
        <dbReference type="Proteomes" id="UP000184050"/>
    </source>
</evidence>
<evidence type="ECO:0000259" key="4">
    <source>
        <dbReference type="Pfam" id="PF13088"/>
    </source>
</evidence>
<dbReference type="Gene3D" id="2.120.10.10">
    <property type="match status" value="1"/>
</dbReference>
<dbReference type="AlphaFoldDB" id="A0A1M6PNB1"/>
<gene>
    <name evidence="5" type="ORF">SAMN05444280_1664</name>
</gene>
<dbReference type="Proteomes" id="UP000184050">
    <property type="component" value="Unassembled WGS sequence"/>
</dbReference>
<dbReference type="PANTHER" id="PTHR10628">
    <property type="entry name" value="SIALIDASE"/>
    <property type="match status" value="1"/>
</dbReference>
<dbReference type="STRING" id="1168035.SAMN05444280_1664"/>
<organism evidence="5 6">
    <name type="scientific">Tangfeifania diversioriginum</name>
    <dbReference type="NCBI Taxonomy" id="1168035"/>
    <lineage>
        <taxon>Bacteria</taxon>
        <taxon>Pseudomonadati</taxon>
        <taxon>Bacteroidota</taxon>
        <taxon>Bacteroidia</taxon>
        <taxon>Marinilabiliales</taxon>
        <taxon>Prolixibacteraceae</taxon>
        <taxon>Tangfeifania</taxon>
    </lineage>
</organism>
<dbReference type="GO" id="GO:0005737">
    <property type="term" value="C:cytoplasm"/>
    <property type="evidence" value="ECO:0007669"/>
    <property type="project" value="TreeGrafter"/>
</dbReference>
<dbReference type="OrthoDB" id="7294637at2"/>
<dbReference type="EMBL" id="FQZE01000066">
    <property type="protein sequence ID" value="SHK09445.1"/>
    <property type="molecule type" value="Genomic_DNA"/>
</dbReference>
<sequence>MKKLIVFIFILSIISLSFIPIQKLSNNSFEEINNLPIWAGKLKLPGTVRIAVHGSDNEELSHLAWPKALIAPDGTIVLAYLAGSFHGSHGKNSPAISLSNDNGKTFSSPQILKDFSLEEEYTASGNLAMGIAHDGAIILLAMGYRGNEANHIFGWRSEDNGKTWSEVDTSNLGPNKTGSVCGTIIQLPGKRLMAMGHYRKPSIPYEIGIWQSISFDNGQTWEVPQMVTNINGGEPVLVRADDRLLVFIRGRGPASTRQYIAVSDNFGQTWHTELSDIIAQNNHTQSFAHPFAMVNPKNKEELIALTVERPVPGSIWLWRGNPKDLNFALDRQLMEIPKIDNEKKIDYGYTWLLNIEKNHYLMFYYHGLNRNNSSIWVAEFYL</sequence>
<proteinExistence type="inferred from homology"/>
<keyword evidence="6" id="KW-1185">Reference proteome</keyword>
<dbReference type="GO" id="GO:0006689">
    <property type="term" value="P:ganglioside catabolic process"/>
    <property type="evidence" value="ECO:0007669"/>
    <property type="project" value="TreeGrafter"/>
</dbReference>
<comment type="catalytic activity">
    <reaction evidence="1">
        <text>Hydrolysis of alpha-(2-&gt;3)-, alpha-(2-&gt;6)-, alpha-(2-&gt;8)- glycosidic linkages of terminal sialic acid residues in oligosaccharides, glycoproteins, glycolipids, colominic acid and synthetic substrates.</text>
        <dbReference type="EC" id="3.2.1.18"/>
    </reaction>
</comment>
<evidence type="ECO:0000313" key="5">
    <source>
        <dbReference type="EMBL" id="SHK09445.1"/>
    </source>
</evidence>
<dbReference type="Pfam" id="PF13088">
    <property type="entry name" value="BNR_2"/>
    <property type="match status" value="1"/>
</dbReference>
<protein>
    <recommendedName>
        <fullName evidence="3">exo-alpha-sialidase</fullName>
        <ecNumber evidence="3">3.2.1.18</ecNumber>
    </recommendedName>
</protein>
<evidence type="ECO:0000256" key="3">
    <source>
        <dbReference type="ARBA" id="ARBA00012733"/>
    </source>
</evidence>
<dbReference type="GO" id="GO:0009313">
    <property type="term" value="P:oligosaccharide catabolic process"/>
    <property type="evidence" value="ECO:0007669"/>
    <property type="project" value="TreeGrafter"/>
</dbReference>
<evidence type="ECO:0000256" key="1">
    <source>
        <dbReference type="ARBA" id="ARBA00000427"/>
    </source>
</evidence>
<evidence type="ECO:0000256" key="2">
    <source>
        <dbReference type="ARBA" id="ARBA00009348"/>
    </source>
</evidence>
<dbReference type="RefSeq" id="WP_073174136.1">
    <property type="nucleotide sequence ID" value="NZ_FQZE01000066.1"/>
</dbReference>
<name>A0A1M6PNB1_9BACT</name>
<feature type="domain" description="Sialidase" evidence="4">
    <location>
        <begin position="122"/>
        <end position="304"/>
    </location>
</feature>
<dbReference type="InterPro" id="IPR011040">
    <property type="entry name" value="Sialidase"/>
</dbReference>
<dbReference type="EC" id="3.2.1.18" evidence="3"/>
<comment type="similarity">
    <text evidence="2">Belongs to the glycosyl hydrolase 33 family.</text>
</comment>
<reference evidence="5 6" key="1">
    <citation type="submission" date="2016-11" db="EMBL/GenBank/DDBJ databases">
        <authorList>
            <person name="Jaros S."/>
            <person name="Januszkiewicz K."/>
            <person name="Wedrychowicz H."/>
        </authorList>
    </citation>
    <scope>NUCLEOTIDE SEQUENCE [LARGE SCALE GENOMIC DNA]</scope>
    <source>
        <strain evidence="5 6">DSM 27063</strain>
    </source>
</reference>